<evidence type="ECO:0000256" key="2">
    <source>
        <dbReference type="SAM" id="SignalP"/>
    </source>
</evidence>
<keyword evidence="4" id="KW-1185">Reference proteome</keyword>
<keyword evidence="2" id="KW-0732">Signal</keyword>
<dbReference type="EMBL" id="MU167211">
    <property type="protein sequence ID" value="KAG0151665.1"/>
    <property type="molecule type" value="Genomic_DNA"/>
</dbReference>
<feature type="chain" id="PRO_5040191070" evidence="2">
    <location>
        <begin position="31"/>
        <end position="373"/>
    </location>
</feature>
<protein>
    <submittedName>
        <fullName evidence="3">Uncharacterized protein</fullName>
    </submittedName>
</protein>
<evidence type="ECO:0000313" key="4">
    <source>
        <dbReference type="Proteomes" id="UP000886653"/>
    </source>
</evidence>
<feature type="signal peptide" evidence="2">
    <location>
        <begin position="1"/>
        <end position="30"/>
    </location>
</feature>
<evidence type="ECO:0000256" key="1">
    <source>
        <dbReference type="SAM" id="MobiDB-lite"/>
    </source>
</evidence>
<gene>
    <name evidence="3" type="ORF">CROQUDRAFT_129814</name>
</gene>
<organism evidence="3 4">
    <name type="scientific">Cronartium quercuum f. sp. fusiforme G11</name>
    <dbReference type="NCBI Taxonomy" id="708437"/>
    <lineage>
        <taxon>Eukaryota</taxon>
        <taxon>Fungi</taxon>
        <taxon>Dikarya</taxon>
        <taxon>Basidiomycota</taxon>
        <taxon>Pucciniomycotina</taxon>
        <taxon>Pucciniomycetes</taxon>
        <taxon>Pucciniales</taxon>
        <taxon>Coleosporiaceae</taxon>
        <taxon>Cronartium</taxon>
    </lineage>
</organism>
<proteinExistence type="predicted"/>
<dbReference type="Proteomes" id="UP000886653">
    <property type="component" value="Unassembled WGS sequence"/>
</dbReference>
<feature type="compositionally biased region" description="Polar residues" evidence="1">
    <location>
        <begin position="67"/>
        <end position="76"/>
    </location>
</feature>
<accession>A0A9P6NQT0</accession>
<evidence type="ECO:0000313" key="3">
    <source>
        <dbReference type="EMBL" id="KAG0151665.1"/>
    </source>
</evidence>
<reference evidence="3" key="1">
    <citation type="submission" date="2013-11" db="EMBL/GenBank/DDBJ databases">
        <title>Genome sequence of the fusiform rust pathogen reveals effectors for host alternation and coevolution with pine.</title>
        <authorList>
            <consortium name="DOE Joint Genome Institute"/>
            <person name="Smith K."/>
            <person name="Pendleton A."/>
            <person name="Kubisiak T."/>
            <person name="Anderson C."/>
            <person name="Salamov A."/>
            <person name="Aerts A."/>
            <person name="Riley R."/>
            <person name="Clum A."/>
            <person name="Lindquist E."/>
            <person name="Ence D."/>
            <person name="Campbell M."/>
            <person name="Kronenberg Z."/>
            <person name="Feau N."/>
            <person name="Dhillon B."/>
            <person name="Hamelin R."/>
            <person name="Burleigh J."/>
            <person name="Smith J."/>
            <person name="Yandell M."/>
            <person name="Nelson C."/>
            <person name="Grigoriev I."/>
            <person name="Davis J."/>
        </authorList>
    </citation>
    <scope>NUCLEOTIDE SEQUENCE</scope>
    <source>
        <strain evidence="3">G11</strain>
    </source>
</reference>
<sequence>MNTITKKRNSKFTCFVILSLFVTIKSQVMGAPMDFCCYSFGKASDVAETKMKHTLFRLEILPPHLQTMGSDSTEQPNIIRVPDGNKDRVKKSVEDNTLGSESSSPPHMPSPPTLSDCESTNVQKFHTDENIDRDSTDQFLINLLSEISENPKKISVFEAKGVDSRKRKVEFIENFPDDITEAILQNLASKVEGLKSENMLAQEGKLEEMYQMWTADMHLDFFGKVEFKKAVQHFIQGDDYGEKEVAARDVTHASICSYAVQTFPQFLQTMFIHHGIYRAGDRIKLLNDFAKLITPKHSGITTPLDSNVAEKSLELISRLVQETEEAIRKHSKALTLELESETWKPSSQDEEDVNTQISRVNSDYANRVWTIWK</sequence>
<name>A0A9P6NQT0_9BASI</name>
<feature type="region of interest" description="Disordered" evidence="1">
    <location>
        <begin position="66"/>
        <end position="117"/>
    </location>
</feature>
<comment type="caution">
    <text evidence="3">The sequence shown here is derived from an EMBL/GenBank/DDBJ whole genome shotgun (WGS) entry which is preliminary data.</text>
</comment>
<dbReference type="AlphaFoldDB" id="A0A9P6NQT0"/>
<feature type="compositionally biased region" description="Basic and acidic residues" evidence="1">
    <location>
        <begin position="83"/>
        <end position="94"/>
    </location>
</feature>